<keyword evidence="3" id="KW-1185">Reference proteome</keyword>
<dbReference type="InterPro" id="IPR034686">
    <property type="entry name" value="Terpene_cyclase-like_2"/>
</dbReference>
<keyword evidence="1" id="KW-0456">Lyase</keyword>
<name>A0A3N4PKF4_9BACT</name>
<protein>
    <recommendedName>
        <fullName evidence="1">Terpene synthase</fullName>
        <ecNumber evidence="1">4.2.3.-</ecNumber>
    </recommendedName>
</protein>
<dbReference type="Proteomes" id="UP000278351">
    <property type="component" value="Unassembled WGS sequence"/>
</dbReference>
<keyword evidence="1" id="KW-0479">Metal-binding</keyword>
<proteinExistence type="inferred from homology"/>
<dbReference type="EMBL" id="RPDH01000002">
    <property type="protein sequence ID" value="RPE08008.1"/>
    <property type="molecule type" value="Genomic_DNA"/>
</dbReference>
<dbReference type="OrthoDB" id="2989600at2"/>
<dbReference type="SFLD" id="SFLDS00005">
    <property type="entry name" value="Isoprenoid_Synthase_Type_I"/>
    <property type="match status" value="1"/>
</dbReference>
<dbReference type="GO" id="GO:0010333">
    <property type="term" value="F:terpene synthase activity"/>
    <property type="evidence" value="ECO:0007669"/>
    <property type="project" value="InterPro"/>
</dbReference>
<dbReference type="PANTHER" id="PTHR35201:SF4">
    <property type="entry name" value="BETA-PINACENE SYNTHASE-RELATED"/>
    <property type="match status" value="1"/>
</dbReference>
<comment type="similarity">
    <text evidence="1">Belongs to the terpene synthase family.</text>
</comment>
<keyword evidence="1" id="KW-0460">Magnesium</keyword>
<reference evidence="2 3" key="1">
    <citation type="submission" date="2018-11" db="EMBL/GenBank/DDBJ databases">
        <title>Chitinophaga lutea sp.nov., isolate from arsenic contaminated soil.</title>
        <authorList>
            <person name="Zong Y."/>
        </authorList>
    </citation>
    <scope>NUCLEOTIDE SEQUENCE [LARGE SCALE GENOMIC DNA]</scope>
    <source>
        <strain evidence="2 3">ZY74</strain>
    </source>
</reference>
<comment type="caution">
    <text evidence="2">The sequence shown here is derived from an EMBL/GenBank/DDBJ whole genome shotgun (WGS) entry which is preliminary data.</text>
</comment>
<dbReference type="Pfam" id="PF19086">
    <property type="entry name" value="Terpene_syn_C_2"/>
    <property type="match status" value="1"/>
</dbReference>
<dbReference type="SFLD" id="SFLDG01020">
    <property type="entry name" value="Terpene_Cyclase_Like_2"/>
    <property type="match status" value="1"/>
</dbReference>
<accession>A0A3N4PKF4</accession>
<dbReference type="SUPFAM" id="SSF48576">
    <property type="entry name" value="Terpenoid synthases"/>
    <property type="match status" value="1"/>
</dbReference>
<dbReference type="PANTHER" id="PTHR35201">
    <property type="entry name" value="TERPENE SYNTHASE"/>
    <property type="match status" value="1"/>
</dbReference>
<dbReference type="RefSeq" id="WP_123847006.1">
    <property type="nucleotide sequence ID" value="NZ_RPDH01000002.1"/>
</dbReference>
<gene>
    <name evidence="2" type="ORF">EGT74_13115</name>
</gene>
<sequence>MHVATADQHTADWLMRFGLVRSEEHLNHYRRQGFAWMVARMFPNAGLEELCAFTDLNTLLFLLDDYLDHQESSASPENRDKKVKAMIDGFIRVLRQPKYGEQSGNPVFVALAELWQRMKKMSSRSWQRDFIQSIVAIFTAAIWQHENVKAGKWPLLADYMEQRQYLGAANIATDTIAVVDKIRLPRKMYEHPLLQELTALCRNTVCWANDLFSLSKEIAHGDYHNLVVLLSHEENISMEEAIVRACEIHDDQVKQFMRLCRYLPNEGPVMKMELHRYVEGLKNIMRANIDWSDYETSRYQYEYEEHVRTHKVREHYLMEAAV</sequence>
<dbReference type="AlphaFoldDB" id="A0A3N4PKF4"/>
<comment type="cofactor">
    <cofactor evidence="1">
        <name>Mg(2+)</name>
        <dbReference type="ChEBI" id="CHEBI:18420"/>
    </cofactor>
</comment>
<evidence type="ECO:0000256" key="1">
    <source>
        <dbReference type="RuleBase" id="RU366034"/>
    </source>
</evidence>
<evidence type="ECO:0000313" key="2">
    <source>
        <dbReference type="EMBL" id="RPE08008.1"/>
    </source>
</evidence>
<dbReference type="GO" id="GO:0046872">
    <property type="term" value="F:metal ion binding"/>
    <property type="evidence" value="ECO:0007669"/>
    <property type="project" value="UniProtKB-KW"/>
</dbReference>
<dbReference type="Gene3D" id="1.10.600.10">
    <property type="entry name" value="Farnesyl Diphosphate Synthase"/>
    <property type="match status" value="1"/>
</dbReference>
<organism evidence="2 3">
    <name type="scientific">Chitinophaga lutea</name>
    <dbReference type="NCBI Taxonomy" id="2488634"/>
    <lineage>
        <taxon>Bacteria</taxon>
        <taxon>Pseudomonadati</taxon>
        <taxon>Bacteroidota</taxon>
        <taxon>Chitinophagia</taxon>
        <taxon>Chitinophagales</taxon>
        <taxon>Chitinophagaceae</taxon>
        <taxon>Chitinophaga</taxon>
    </lineage>
</organism>
<evidence type="ECO:0000313" key="3">
    <source>
        <dbReference type="Proteomes" id="UP000278351"/>
    </source>
</evidence>
<dbReference type="InterPro" id="IPR008949">
    <property type="entry name" value="Isoprenoid_synthase_dom_sf"/>
</dbReference>
<dbReference type="EC" id="4.2.3.-" evidence="1"/>